<dbReference type="EMBL" id="CAJQZP010001342">
    <property type="protein sequence ID" value="CAG5040310.1"/>
    <property type="molecule type" value="Genomic_DNA"/>
</dbReference>
<dbReference type="PANTHER" id="PTHR46599">
    <property type="entry name" value="PIGGYBAC TRANSPOSABLE ELEMENT-DERIVED PROTEIN 4"/>
    <property type="match status" value="1"/>
</dbReference>
<dbReference type="PANTHER" id="PTHR46599:SF3">
    <property type="entry name" value="PIGGYBAC TRANSPOSABLE ELEMENT-DERIVED PROTEIN 4"/>
    <property type="match status" value="1"/>
</dbReference>
<evidence type="ECO:0000259" key="1">
    <source>
        <dbReference type="Pfam" id="PF13843"/>
    </source>
</evidence>
<sequence length="163" mass="18289">MTCKGFKKFLENLQLNDNSKAPAKTSNEYDKLYKVRPVLEMLNNACQREAKRTTSQFIDEAMIRFKGVSSLKQYMPAKPIKRGFKDVNFESSLVQKQQQLEIESKPPELVDVHASELCISHTAPTSTPESYPTLAVSVAPANNKEDNAVNVPVLFKKKQKGLG</sequence>
<feature type="domain" description="PiggyBac transposable element-derived protein" evidence="1">
    <location>
        <begin position="1"/>
        <end position="85"/>
    </location>
</feature>
<evidence type="ECO:0000313" key="2">
    <source>
        <dbReference type="EMBL" id="CAG5040310.1"/>
    </source>
</evidence>
<keyword evidence="3" id="KW-1185">Reference proteome</keyword>
<protein>
    <submittedName>
        <fullName evidence="2">(apollo) hypothetical protein</fullName>
    </submittedName>
</protein>
<reference evidence="2" key="1">
    <citation type="submission" date="2021-04" db="EMBL/GenBank/DDBJ databases">
        <authorList>
            <person name="Tunstrom K."/>
        </authorList>
    </citation>
    <scope>NUCLEOTIDE SEQUENCE</scope>
</reference>
<comment type="caution">
    <text evidence="2">The sequence shown here is derived from an EMBL/GenBank/DDBJ whole genome shotgun (WGS) entry which is preliminary data.</text>
</comment>
<organism evidence="2 3">
    <name type="scientific">Parnassius apollo</name>
    <name type="common">Apollo butterfly</name>
    <name type="synonym">Papilio apollo</name>
    <dbReference type="NCBI Taxonomy" id="110799"/>
    <lineage>
        <taxon>Eukaryota</taxon>
        <taxon>Metazoa</taxon>
        <taxon>Ecdysozoa</taxon>
        <taxon>Arthropoda</taxon>
        <taxon>Hexapoda</taxon>
        <taxon>Insecta</taxon>
        <taxon>Pterygota</taxon>
        <taxon>Neoptera</taxon>
        <taxon>Endopterygota</taxon>
        <taxon>Lepidoptera</taxon>
        <taxon>Glossata</taxon>
        <taxon>Ditrysia</taxon>
        <taxon>Papilionoidea</taxon>
        <taxon>Papilionidae</taxon>
        <taxon>Parnassiinae</taxon>
        <taxon>Parnassini</taxon>
        <taxon>Parnassius</taxon>
        <taxon>Parnassius</taxon>
    </lineage>
</organism>
<proteinExistence type="predicted"/>
<dbReference type="Proteomes" id="UP000691718">
    <property type="component" value="Unassembled WGS sequence"/>
</dbReference>
<name>A0A8S3XWZ7_PARAO</name>
<evidence type="ECO:0000313" key="3">
    <source>
        <dbReference type="Proteomes" id="UP000691718"/>
    </source>
</evidence>
<dbReference type="InterPro" id="IPR029526">
    <property type="entry name" value="PGBD"/>
</dbReference>
<gene>
    <name evidence="2" type="ORF">PAPOLLO_LOCUS21904</name>
</gene>
<dbReference type="Pfam" id="PF13843">
    <property type="entry name" value="DDE_Tnp_1_7"/>
    <property type="match status" value="1"/>
</dbReference>
<dbReference type="AlphaFoldDB" id="A0A8S3XWZ7"/>
<accession>A0A8S3XWZ7</accession>
<dbReference type="OrthoDB" id="118105at2759"/>